<evidence type="ECO:0000313" key="3">
    <source>
        <dbReference type="Proteomes" id="UP000611640"/>
    </source>
</evidence>
<organism evidence="2 3">
    <name type="scientific">Actinocatenispora thailandica</name>
    <dbReference type="NCBI Taxonomy" id="227318"/>
    <lineage>
        <taxon>Bacteria</taxon>
        <taxon>Bacillati</taxon>
        <taxon>Actinomycetota</taxon>
        <taxon>Actinomycetes</taxon>
        <taxon>Micromonosporales</taxon>
        <taxon>Micromonosporaceae</taxon>
        <taxon>Actinocatenispora</taxon>
    </lineage>
</organism>
<dbReference type="KEGG" id="atl:Athai_01370"/>
<dbReference type="EMBL" id="AP023355">
    <property type="protein sequence ID" value="BCJ32634.1"/>
    <property type="molecule type" value="Genomic_DNA"/>
</dbReference>
<evidence type="ECO:0000313" key="2">
    <source>
        <dbReference type="EMBL" id="BCJ32634.1"/>
    </source>
</evidence>
<dbReference type="Gene3D" id="3.40.50.1110">
    <property type="entry name" value="SGNH hydrolase"/>
    <property type="match status" value="1"/>
</dbReference>
<proteinExistence type="predicted"/>
<name>A0A7R7DJ65_9ACTN</name>
<evidence type="ECO:0000256" key="1">
    <source>
        <dbReference type="SAM" id="MobiDB-lite"/>
    </source>
</evidence>
<feature type="region of interest" description="Disordered" evidence="1">
    <location>
        <begin position="22"/>
        <end position="78"/>
    </location>
</feature>
<evidence type="ECO:0008006" key="4">
    <source>
        <dbReference type="Google" id="ProtNLM"/>
    </source>
</evidence>
<protein>
    <recommendedName>
        <fullName evidence="4">Acyltransferase</fullName>
    </recommendedName>
</protein>
<dbReference type="InterPro" id="IPR036514">
    <property type="entry name" value="SGNH_hydro_sf"/>
</dbReference>
<feature type="compositionally biased region" description="Low complexity" evidence="1">
    <location>
        <begin position="41"/>
        <end position="55"/>
    </location>
</feature>
<keyword evidence="3" id="KW-1185">Reference proteome</keyword>
<dbReference type="SUPFAM" id="SSF52266">
    <property type="entry name" value="SGNH hydrolase"/>
    <property type="match status" value="1"/>
</dbReference>
<dbReference type="PROSITE" id="PS51257">
    <property type="entry name" value="PROKAR_LIPOPROTEIN"/>
    <property type="match status" value="1"/>
</dbReference>
<sequence>MRGTAVATGALAVVVGLLGACGKGESPDTKAAAHPTTQATKQSQKPSPSVSPSSKKPTRAQQPASRDKKRVTNPKVTMIGDSITVRSTPSLQAAMPGITIDGQVGRQLTTAPGLVQAHLPSMGRNDVLVIALGTNGNGGLSDFNTAISEAGNRKIVLVNTDCERPWTASMNQAIQQAVRSHSNVSLADWHATIAGKEGALLVDGVHPDAQGQQMFAQTVANAVHKAVN</sequence>
<dbReference type="RefSeq" id="WP_203959657.1">
    <property type="nucleotide sequence ID" value="NZ_AP023355.1"/>
</dbReference>
<dbReference type="AlphaFoldDB" id="A0A7R7DJ65"/>
<gene>
    <name evidence="2" type="ORF">Athai_01370</name>
</gene>
<reference evidence="2 3" key="1">
    <citation type="submission" date="2020-08" db="EMBL/GenBank/DDBJ databases">
        <title>Whole genome shotgun sequence of Actinocatenispora thailandica NBRC 105041.</title>
        <authorList>
            <person name="Komaki H."/>
            <person name="Tamura T."/>
        </authorList>
    </citation>
    <scope>NUCLEOTIDE SEQUENCE [LARGE SCALE GENOMIC DNA]</scope>
    <source>
        <strain evidence="2 3">NBRC 105041</strain>
    </source>
</reference>
<dbReference type="Proteomes" id="UP000611640">
    <property type="component" value="Chromosome"/>
</dbReference>
<accession>A0A7R7DJ65</accession>